<organism evidence="1 2">
    <name type="scientific">Cenarchaeum symbiosum (strain A)</name>
    <dbReference type="NCBI Taxonomy" id="414004"/>
    <lineage>
        <taxon>Archaea</taxon>
        <taxon>Nitrososphaerota</taxon>
        <taxon>Candidatus Cenarchaeales</taxon>
        <taxon>Candidatus Cenarchaeaceae</taxon>
        <taxon>Candidatus Cenarchaeum</taxon>
    </lineage>
</organism>
<name>A0RVS8_CENSY</name>
<evidence type="ECO:0000313" key="2">
    <source>
        <dbReference type="Proteomes" id="UP000000758"/>
    </source>
</evidence>
<evidence type="ECO:0000313" key="1">
    <source>
        <dbReference type="EMBL" id="ABK77445.1"/>
    </source>
</evidence>
<dbReference type="HOGENOM" id="CLU_1665414_0_0_2"/>
<dbReference type="Proteomes" id="UP000000758">
    <property type="component" value="Chromosome"/>
</dbReference>
<dbReference type="EnsemblBacteria" id="ABK77445">
    <property type="protein sequence ID" value="ABK77445"/>
    <property type="gene ID" value="CENSYa_0812"/>
</dbReference>
<keyword evidence="2" id="KW-1185">Reference proteome</keyword>
<protein>
    <submittedName>
        <fullName evidence="1">Uncharacterized protein</fullName>
    </submittedName>
</protein>
<accession>A0RVS8</accession>
<gene>
    <name evidence="1" type="ordered locus">CENSYa_0812</name>
</gene>
<dbReference type="AlphaFoldDB" id="A0RVS8"/>
<proteinExistence type="predicted"/>
<sequence>MKDIALRGVGHRLNRGNFHLIAFLSTDGLRACQRLSKIGSPARVPPGMLFFAHVIPTWYHPAWHARPTLHVDPEAGLRFSALYTAEHPLYSPSTSALCGRQHARASPPGAAARDACRSSGRTGLRGRRVLCSARRYGEKPVQGTALMIPRRAPCLLSR</sequence>
<dbReference type="KEGG" id="csy:CENSYa_0812"/>
<dbReference type="EMBL" id="DP000238">
    <property type="protein sequence ID" value="ABK77445.1"/>
    <property type="molecule type" value="Genomic_DNA"/>
</dbReference>
<reference evidence="1 2" key="1">
    <citation type="journal article" date="2006" name="Proc. Natl. Acad. Sci. U.S.A.">
        <title>Genomic analysis of the uncultivated marine crenarchaeote Cenarchaeum symbiosum.</title>
        <authorList>
            <person name="Hallam S.J."/>
            <person name="Konstantinidis K.T."/>
            <person name="Putnam N."/>
            <person name="Schleper C."/>
            <person name="Watanabe Y."/>
            <person name="Sugahara J."/>
            <person name="Preston C."/>
            <person name="de la Torre J."/>
            <person name="Richardson P.M."/>
            <person name="DeLong E.F."/>
        </authorList>
    </citation>
    <scope>NUCLEOTIDE SEQUENCE [LARGE SCALE GENOMIC DNA]</scope>
    <source>
        <strain evidence="2">A</strain>
    </source>
</reference>